<keyword evidence="7" id="KW-0157">Chromophore</keyword>
<gene>
    <name evidence="10" type="ORF">Sradi_4112200</name>
</gene>
<dbReference type="InterPro" id="IPR036001">
    <property type="entry name" value="PS_II_antenna-like_sf"/>
</dbReference>
<accession>A0AAW2P302</accession>
<evidence type="ECO:0000256" key="9">
    <source>
        <dbReference type="ARBA" id="ARBA00023276"/>
    </source>
</evidence>
<evidence type="ECO:0000256" key="7">
    <source>
        <dbReference type="ARBA" id="ARBA00022991"/>
    </source>
</evidence>
<name>A0AAW2P302_SESRA</name>
<evidence type="ECO:0000256" key="3">
    <source>
        <dbReference type="ARBA" id="ARBA00022531"/>
    </source>
</evidence>
<reference evidence="10" key="1">
    <citation type="submission" date="2020-06" db="EMBL/GenBank/DDBJ databases">
        <authorList>
            <person name="Li T."/>
            <person name="Hu X."/>
            <person name="Zhang T."/>
            <person name="Song X."/>
            <person name="Zhang H."/>
            <person name="Dai N."/>
            <person name="Sheng W."/>
            <person name="Hou X."/>
            <person name="Wei L."/>
        </authorList>
    </citation>
    <scope>NUCLEOTIDE SEQUENCE</scope>
    <source>
        <strain evidence="10">G02</strain>
        <tissue evidence="10">Leaf</tissue>
    </source>
</reference>
<keyword evidence="5" id="KW-0812">Transmembrane</keyword>
<dbReference type="InterPro" id="IPR000932">
    <property type="entry name" value="PS_antenna-like"/>
</dbReference>
<organism evidence="10">
    <name type="scientific">Sesamum radiatum</name>
    <name type="common">Black benniseed</name>
    <dbReference type="NCBI Taxonomy" id="300843"/>
    <lineage>
        <taxon>Eukaryota</taxon>
        <taxon>Viridiplantae</taxon>
        <taxon>Streptophyta</taxon>
        <taxon>Embryophyta</taxon>
        <taxon>Tracheophyta</taxon>
        <taxon>Spermatophyta</taxon>
        <taxon>Magnoliopsida</taxon>
        <taxon>eudicotyledons</taxon>
        <taxon>Gunneridae</taxon>
        <taxon>Pentapetalae</taxon>
        <taxon>asterids</taxon>
        <taxon>lamiids</taxon>
        <taxon>Lamiales</taxon>
        <taxon>Pedaliaceae</taxon>
        <taxon>Sesamum</taxon>
    </lineage>
</organism>
<dbReference type="SUPFAM" id="SSF161077">
    <property type="entry name" value="Photosystem II antenna protein-like"/>
    <property type="match status" value="1"/>
</dbReference>
<comment type="caution">
    <text evidence="10">The sequence shown here is derived from an EMBL/GenBank/DDBJ whole genome shotgun (WGS) entry which is preliminary data.</text>
</comment>
<keyword evidence="2" id="KW-0148">Chlorophyll</keyword>
<comment type="subcellular location">
    <subcellularLocation>
        <location evidence="1">Membrane</location>
        <topology evidence="1">Multi-pass membrane protein</topology>
    </subcellularLocation>
</comment>
<keyword evidence="3" id="KW-0602">Photosynthesis</keyword>
<evidence type="ECO:0000256" key="8">
    <source>
        <dbReference type="ARBA" id="ARBA00023136"/>
    </source>
</evidence>
<keyword evidence="6" id="KW-1133">Transmembrane helix</keyword>
<proteinExistence type="predicted"/>
<evidence type="ECO:0000256" key="2">
    <source>
        <dbReference type="ARBA" id="ARBA00022494"/>
    </source>
</evidence>
<evidence type="ECO:0000313" key="10">
    <source>
        <dbReference type="EMBL" id="KAL0349630.1"/>
    </source>
</evidence>
<protein>
    <submittedName>
        <fullName evidence="10">Photosystem II CP43 reaction center protein</fullName>
    </submittedName>
</protein>
<evidence type="ECO:0000256" key="5">
    <source>
        <dbReference type="ARBA" id="ARBA00022692"/>
    </source>
</evidence>
<evidence type="ECO:0000256" key="1">
    <source>
        <dbReference type="ARBA" id="ARBA00004141"/>
    </source>
</evidence>
<dbReference type="GO" id="GO:0009523">
    <property type="term" value="C:photosystem II"/>
    <property type="evidence" value="ECO:0007669"/>
    <property type="project" value="UniProtKB-KW"/>
</dbReference>
<evidence type="ECO:0000256" key="6">
    <source>
        <dbReference type="ARBA" id="ARBA00022989"/>
    </source>
</evidence>
<dbReference type="AlphaFoldDB" id="A0AAW2P302"/>
<sequence length="77" mass="8736">MHWSEAIPVIGSPLLELLGGSARKLQFSVQNPKLRLYLGFAACCFVWFNNTAYPSEFYGPPLPVSYDFLTKSFHTKH</sequence>
<reference evidence="10" key="2">
    <citation type="journal article" date="2024" name="Plant">
        <title>Genomic evolution and insights into agronomic trait innovations of Sesamum species.</title>
        <authorList>
            <person name="Miao H."/>
            <person name="Wang L."/>
            <person name="Qu L."/>
            <person name="Liu H."/>
            <person name="Sun Y."/>
            <person name="Le M."/>
            <person name="Wang Q."/>
            <person name="Wei S."/>
            <person name="Zheng Y."/>
            <person name="Lin W."/>
            <person name="Duan Y."/>
            <person name="Cao H."/>
            <person name="Xiong S."/>
            <person name="Wang X."/>
            <person name="Wei L."/>
            <person name="Li C."/>
            <person name="Ma Q."/>
            <person name="Ju M."/>
            <person name="Zhao R."/>
            <person name="Li G."/>
            <person name="Mu C."/>
            <person name="Tian Q."/>
            <person name="Mei H."/>
            <person name="Zhang T."/>
            <person name="Gao T."/>
            <person name="Zhang H."/>
        </authorList>
    </citation>
    <scope>NUCLEOTIDE SEQUENCE</scope>
    <source>
        <strain evidence="10">G02</strain>
    </source>
</reference>
<keyword evidence="8" id="KW-0472">Membrane</keyword>
<keyword evidence="4" id="KW-0934">Plastid</keyword>
<dbReference type="Pfam" id="PF00421">
    <property type="entry name" value="PSII"/>
    <property type="match status" value="1"/>
</dbReference>
<keyword evidence="9" id="KW-0604">Photosystem II</keyword>
<dbReference type="GO" id="GO:0009767">
    <property type="term" value="P:photosynthetic electron transport chain"/>
    <property type="evidence" value="ECO:0007669"/>
    <property type="project" value="InterPro"/>
</dbReference>
<evidence type="ECO:0000256" key="4">
    <source>
        <dbReference type="ARBA" id="ARBA00022640"/>
    </source>
</evidence>
<dbReference type="GO" id="GO:0016168">
    <property type="term" value="F:chlorophyll binding"/>
    <property type="evidence" value="ECO:0007669"/>
    <property type="project" value="UniProtKB-KW"/>
</dbReference>
<dbReference type="EMBL" id="JACGWJ010000018">
    <property type="protein sequence ID" value="KAL0349630.1"/>
    <property type="molecule type" value="Genomic_DNA"/>
</dbReference>